<evidence type="ECO:0000313" key="11">
    <source>
        <dbReference type="EMBL" id="PQB03789.1"/>
    </source>
</evidence>
<dbReference type="PROSITE" id="PS50972">
    <property type="entry name" value="PTERIN_BINDING"/>
    <property type="match status" value="1"/>
</dbReference>
<evidence type="ECO:0000313" key="12">
    <source>
        <dbReference type="Proteomes" id="UP000239800"/>
    </source>
</evidence>
<dbReference type="InterPro" id="IPR045031">
    <property type="entry name" value="DHP_synth-like"/>
</dbReference>
<dbReference type="UniPathway" id="UPA00077">
    <property type="reaction ID" value="UER00156"/>
</dbReference>
<dbReference type="EC" id="2.5.1.15" evidence="4 9"/>
<keyword evidence="7 9" id="KW-0460">Magnesium</keyword>
<dbReference type="Proteomes" id="UP000239800">
    <property type="component" value="Unassembled WGS sequence"/>
</dbReference>
<dbReference type="CDD" id="cd00739">
    <property type="entry name" value="DHPS"/>
    <property type="match status" value="1"/>
</dbReference>
<comment type="caution">
    <text evidence="11">The sequence shown here is derived from an EMBL/GenBank/DDBJ whole genome shotgun (WGS) entry which is preliminary data.</text>
</comment>
<keyword evidence="5 9" id="KW-0808">Transferase</keyword>
<dbReference type="RefSeq" id="WP_104811710.1">
    <property type="nucleotide sequence ID" value="NZ_MQUB01000001.1"/>
</dbReference>
<evidence type="ECO:0000256" key="1">
    <source>
        <dbReference type="ARBA" id="ARBA00000012"/>
    </source>
</evidence>
<evidence type="ECO:0000259" key="10">
    <source>
        <dbReference type="PROSITE" id="PS50972"/>
    </source>
</evidence>
<gene>
    <name evidence="11" type="ORF">BST85_01875</name>
</gene>
<keyword evidence="8 9" id="KW-0289">Folate biosynthesis</keyword>
<dbReference type="GO" id="GO:0005829">
    <property type="term" value="C:cytosol"/>
    <property type="evidence" value="ECO:0007669"/>
    <property type="project" value="TreeGrafter"/>
</dbReference>
<sequence>MTINCKGQLIDLQTPKVMGIINVTPDSFYDGGTTLDIDSILHQARTMLEEGATFLDVGGYSSRPGADDVPPTEELERVLPAIRAILNNIPEALISVDTFRAEVARVCVEAGAAMINDISGGQADPLMLQTVAELQIPYVMMHSRGNPRNMQSLTQYQQVTRDVLFFFSKQIAEARQLGINDIIADPGFGFAKTLEQNYELLSELELFNSLKVPVLVGLSRKSMINKVIGTSPEGALNGSTVLHTICLMKGANILRVHDVKEAVECIKLTARINMRENGIF</sequence>
<dbReference type="InterPro" id="IPR000489">
    <property type="entry name" value="Pterin-binding_dom"/>
</dbReference>
<dbReference type="Gene3D" id="3.20.20.20">
    <property type="entry name" value="Dihydropteroate synthase-like"/>
    <property type="match status" value="1"/>
</dbReference>
<dbReference type="PANTHER" id="PTHR20941:SF1">
    <property type="entry name" value="FOLIC ACID SYNTHESIS PROTEIN FOL1"/>
    <property type="match status" value="1"/>
</dbReference>
<evidence type="ECO:0000256" key="2">
    <source>
        <dbReference type="ARBA" id="ARBA00001946"/>
    </source>
</evidence>
<evidence type="ECO:0000256" key="6">
    <source>
        <dbReference type="ARBA" id="ARBA00022723"/>
    </source>
</evidence>
<dbReference type="GO" id="GO:0046654">
    <property type="term" value="P:tetrahydrofolate biosynthetic process"/>
    <property type="evidence" value="ECO:0007669"/>
    <property type="project" value="UniProtKB-UniPathway"/>
</dbReference>
<dbReference type="EMBL" id="MQUB01000001">
    <property type="protein sequence ID" value="PQB03789.1"/>
    <property type="molecule type" value="Genomic_DNA"/>
</dbReference>
<dbReference type="NCBIfam" id="TIGR01496">
    <property type="entry name" value="DHPS"/>
    <property type="match status" value="1"/>
</dbReference>
<dbReference type="PROSITE" id="PS00792">
    <property type="entry name" value="DHPS_1"/>
    <property type="match status" value="1"/>
</dbReference>
<evidence type="ECO:0000256" key="3">
    <source>
        <dbReference type="ARBA" id="ARBA00004763"/>
    </source>
</evidence>
<dbReference type="PANTHER" id="PTHR20941">
    <property type="entry name" value="FOLATE SYNTHESIS PROTEINS"/>
    <property type="match status" value="1"/>
</dbReference>
<dbReference type="SUPFAM" id="SSF51717">
    <property type="entry name" value="Dihydropteroate synthetase-like"/>
    <property type="match status" value="1"/>
</dbReference>
<dbReference type="GO" id="GO:0004156">
    <property type="term" value="F:dihydropteroate synthase activity"/>
    <property type="evidence" value="ECO:0007669"/>
    <property type="project" value="UniProtKB-EC"/>
</dbReference>
<reference evidence="11 12" key="1">
    <citation type="submission" date="2016-11" db="EMBL/GenBank/DDBJ databases">
        <title>Trade-off between light-utilization and light-protection in marine flavobacteria.</title>
        <authorList>
            <person name="Kumagai Y."/>
        </authorList>
    </citation>
    <scope>NUCLEOTIDE SEQUENCE [LARGE SCALE GENOMIC DNA]</scope>
    <source>
        <strain evidence="11 12">NBRC 107741</strain>
    </source>
</reference>
<protein>
    <recommendedName>
        <fullName evidence="4 9">Dihydropteroate synthase</fullName>
        <shortName evidence="9">DHPS</shortName>
        <ecNumber evidence="4 9">2.5.1.15</ecNumber>
    </recommendedName>
    <alternativeName>
        <fullName evidence="9">Dihydropteroate pyrophosphorylase</fullName>
    </alternativeName>
</protein>
<evidence type="ECO:0000256" key="4">
    <source>
        <dbReference type="ARBA" id="ARBA00012458"/>
    </source>
</evidence>
<comment type="cofactor">
    <cofactor evidence="2 9">
        <name>Mg(2+)</name>
        <dbReference type="ChEBI" id="CHEBI:18420"/>
    </cofactor>
</comment>
<dbReference type="InterPro" id="IPR011005">
    <property type="entry name" value="Dihydropteroate_synth-like_sf"/>
</dbReference>
<feature type="domain" description="Pterin-binding" evidence="10">
    <location>
        <begin position="15"/>
        <end position="267"/>
    </location>
</feature>
<evidence type="ECO:0000256" key="7">
    <source>
        <dbReference type="ARBA" id="ARBA00022842"/>
    </source>
</evidence>
<evidence type="ECO:0000256" key="8">
    <source>
        <dbReference type="ARBA" id="ARBA00022909"/>
    </source>
</evidence>
<organism evidence="11 12">
    <name type="scientific">Aureitalea marina</name>
    <dbReference type="NCBI Taxonomy" id="930804"/>
    <lineage>
        <taxon>Bacteria</taxon>
        <taxon>Pseudomonadati</taxon>
        <taxon>Bacteroidota</taxon>
        <taxon>Flavobacteriia</taxon>
        <taxon>Flavobacteriales</taxon>
        <taxon>Flavobacteriaceae</taxon>
        <taxon>Aureitalea</taxon>
    </lineage>
</organism>
<comment type="function">
    <text evidence="9">Catalyzes the condensation of para-aminobenzoate (pABA) with 6-hydroxymethyl-7,8-dihydropterin diphosphate (DHPt-PP) to form 7,8-dihydropteroate (H2Pte), the immediate precursor of folate derivatives.</text>
</comment>
<comment type="similarity">
    <text evidence="9">Belongs to the DHPS family.</text>
</comment>
<dbReference type="OrthoDB" id="9811744at2"/>
<dbReference type="Pfam" id="PF00809">
    <property type="entry name" value="Pterin_bind"/>
    <property type="match status" value="1"/>
</dbReference>
<keyword evidence="12" id="KW-1185">Reference proteome</keyword>
<dbReference type="InterPro" id="IPR006390">
    <property type="entry name" value="DHP_synth_dom"/>
</dbReference>
<keyword evidence="6 9" id="KW-0479">Metal-binding</keyword>
<dbReference type="GO" id="GO:0046656">
    <property type="term" value="P:folic acid biosynthetic process"/>
    <property type="evidence" value="ECO:0007669"/>
    <property type="project" value="UniProtKB-KW"/>
</dbReference>
<dbReference type="AlphaFoldDB" id="A0A2S7KMC9"/>
<accession>A0A2S7KMC9</accession>
<name>A0A2S7KMC9_9FLAO</name>
<evidence type="ECO:0000256" key="5">
    <source>
        <dbReference type="ARBA" id="ARBA00022679"/>
    </source>
</evidence>
<comment type="catalytic activity">
    <reaction evidence="1">
        <text>(7,8-dihydropterin-6-yl)methyl diphosphate + 4-aminobenzoate = 7,8-dihydropteroate + diphosphate</text>
        <dbReference type="Rhea" id="RHEA:19949"/>
        <dbReference type="ChEBI" id="CHEBI:17836"/>
        <dbReference type="ChEBI" id="CHEBI:17839"/>
        <dbReference type="ChEBI" id="CHEBI:33019"/>
        <dbReference type="ChEBI" id="CHEBI:72950"/>
        <dbReference type="EC" id="2.5.1.15"/>
    </reaction>
</comment>
<dbReference type="GO" id="GO:0046872">
    <property type="term" value="F:metal ion binding"/>
    <property type="evidence" value="ECO:0007669"/>
    <property type="project" value="UniProtKB-KW"/>
</dbReference>
<comment type="pathway">
    <text evidence="3 9">Cofactor biosynthesis; tetrahydrofolate biosynthesis; 7,8-dihydrofolate from 2-amino-4-hydroxy-6-hydroxymethyl-7,8-dihydropteridine diphosphate and 4-aminobenzoate: step 1/2.</text>
</comment>
<evidence type="ECO:0000256" key="9">
    <source>
        <dbReference type="RuleBase" id="RU361205"/>
    </source>
</evidence>
<proteinExistence type="inferred from homology"/>